<keyword evidence="3" id="KW-1185">Reference proteome</keyword>
<dbReference type="GO" id="GO:0051536">
    <property type="term" value="F:iron-sulfur cluster binding"/>
    <property type="evidence" value="ECO:0007669"/>
    <property type="project" value="InterPro"/>
</dbReference>
<dbReference type="SUPFAM" id="SSF54292">
    <property type="entry name" value="2Fe-2S ferredoxin-like"/>
    <property type="match status" value="1"/>
</dbReference>
<dbReference type="Proteomes" id="UP000031521">
    <property type="component" value="Chromosome"/>
</dbReference>
<dbReference type="InterPro" id="IPR036010">
    <property type="entry name" value="2Fe-2S_ferredoxin-like_sf"/>
</dbReference>
<evidence type="ECO:0000313" key="3">
    <source>
        <dbReference type="Proteomes" id="UP000031521"/>
    </source>
</evidence>
<evidence type="ECO:0000256" key="1">
    <source>
        <dbReference type="ARBA" id="ARBA00023002"/>
    </source>
</evidence>
<evidence type="ECO:0000313" key="2">
    <source>
        <dbReference type="EMBL" id="AJE47537.1"/>
    </source>
</evidence>
<gene>
    <name evidence="2" type="ORF">P73_2822</name>
</gene>
<accession>A0A0B5E5A2</accession>
<dbReference type="GO" id="GO:0016491">
    <property type="term" value="F:oxidoreductase activity"/>
    <property type="evidence" value="ECO:0007669"/>
    <property type="project" value="UniProtKB-KW"/>
</dbReference>
<dbReference type="STRING" id="1208324.P73_2822"/>
<reference evidence="2 3" key="1">
    <citation type="journal article" date="2014" name="Int. J. Syst. Evol. Microbiol.">
        <title>Celeribacter indicus sp. nov., a polycyclic aromatic hydrocarbon-degrading bacterium from deep-sea sediment and reclassification of Huaishuia halophila as Celeribacter halophilus comb. nov.</title>
        <authorList>
            <person name="Lai Q."/>
            <person name="Cao J."/>
            <person name="Yuan J."/>
            <person name="Li F."/>
            <person name="Shao Z."/>
        </authorList>
    </citation>
    <scope>NUCLEOTIDE SEQUENCE [LARGE SCALE GENOMIC DNA]</scope>
    <source>
        <strain evidence="2">P73</strain>
    </source>
</reference>
<dbReference type="EMBL" id="CP004393">
    <property type="protein sequence ID" value="AJE47537.1"/>
    <property type="molecule type" value="Genomic_DNA"/>
</dbReference>
<dbReference type="HOGENOM" id="CLU_153062_1_0_5"/>
<dbReference type="Gene3D" id="3.10.20.440">
    <property type="entry name" value="2Fe-2S iron-sulphur cluster binding domain, sarcosine oxidase, alpha subunit, N-terminal domain"/>
    <property type="match status" value="1"/>
</dbReference>
<keyword evidence="1" id="KW-0560">Oxidoreductase</keyword>
<dbReference type="KEGG" id="cid:P73_2822"/>
<dbReference type="Pfam" id="PF13510">
    <property type="entry name" value="Fer2_4"/>
    <property type="match status" value="1"/>
</dbReference>
<proteinExistence type="predicted"/>
<dbReference type="InterPro" id="IPR042204">
    <property type="entry name" value="2Fe-2S-bd_N"/>
</dbReference>
<dbReference type="RefSeq" id="WP_338032835.1">
    <property type="nucleotide sequence ID" value="NZ_CP004393.1"/>
</dbReference>
<dbReference type="AlphaFoldDB" id="A0A0B5E5A2"/>
<sequence>MAVMSRGQALFLWQSDAKTTMFRRLEPILDPIEVMVDGVPCEAEAGESVAAILLRSSSLPTRRSPVGHQPRAPYCMMGACFDCLVTIDGRSSQQSCLVRARHGMRIDRQNGMRSVV</sequence>
<name>A0A0B5E5A2_9RHOB</name>
<organism evidence="2 3">
    <name type="scientific">Celeribacter indicus</name>
    <dbReference type="NCBI Taxonomy" id="1208324"/>
    <lineage>
        <taxon>Bacteria</taxon>
        <taxon>Pseudomonadati</taxon>
        <taxon>Pseudomonadota</taxon>
        <taxon>Alphaproteobacteria</taxon>
        <taxon>Rhodobacterales</taxon>
        <taxon>Roseobacteraceae</taxon>
        <taxon>Celeribacter</taxon>
    </lineage>
</organism>
<protein>
    <submittedName>
        <fullName evidence="2">Putative sarcosine oxidase subunit alpha</fullName>
    </submittedName>
</protein>